<gene>
    <name evidence="3" type="ORF">EDS130_LOCUS38539</name>
    <name evidence="2" type="ORF">XAT740_LOCUS20325</name>
</gene>
<dbReference type="InterPro" id="IPR051916">
    <property type="entry name" value="GPI-anchor_lipid_remodeler"/>
</dbReference>
<feature type="domain" description="Endonuclease/exonuclease/phosphatase" evidence="1">
    <location>
        <begin position="16"/>
        <end position="235"/>
    </location>
</feature>
<protein>
    <recommendedName>
        <fullName evidence="1">Endonuclease/exonuclease/phosphatase domain-containing protein</fullName>
    </recommendedName>
</protein>
<sequence>MSSHGLSPLRRFRIGTVNVHSFRSPFSRKSNAKVLATILAPYNLDVLAVEEMRHDDNWTILHEQLSLNHTAVGLSGGVSFGNAIASRHPIAEEHNQITQEQYTGGTRAMLRCRFDGDHPFVQKRTFAVTHLDHFDEDDRLLQLKEFSMDKGDIDILVGDLNALAKNDYTDEYLSEVVRAKRELSGWEQPRFELIQSLVQIYGFQDTFRQINPHFQNTKVVTCPYGTRIDYILHRPLSNDLWKLTECFIVDTRRSTDHNAVIATFECMSPINLSN</sequence>
<comment type="caution">
    <text evidence="3">The sequence shown here is derived from an EMBL/GenBank/DDBJ whole genome shotgun (WGS) entry which is preliminary data.</text>
</comment>
<dbReference type="GO" id="GO:0005783">
    <property type="term" value="C:endoplasmic reticulum"/>
    <property type="evidence" value="ECO:0007669"/>
    <property type="project" value="TreeGrafter"/>
</dbReference>
<name>A0A815N9C9_ADIRI</name>
<dbReference type="SUPFAM" id="SSF56219">
    <property type="entry name" value="DNase I-like"/>
    <property type="match status" value="1"/>
</dbReference>
<proteinExistence type="predicted"/>
<dbReference type="InterPro" id="IPR036691">
    <property type="entry name" value="Endo/exonu/phosph_ase_sf"/>
</dbReference>
<dbReference type="EMBL" id="CAJNOJ010000405">
    <property type="protein sequence ID" value="CAF1436156.1"/>
    <property type="molecule type" value="Genomic_DNA"/>
</dbReference>
<dbReference type="PANTHER" id="PTHR14859">
    <property type="entry name" value="CALCOFLUOR WHITE HYPERSENSITIVE PROTEIN PRECURSOR"/>
    <property type="match status" value="1"/>
</dbReference>
<keyword evidence="4" id="KW-1185">Reference proteome</keyword>
<evidence type="ECO:0000313" key="3">
    <source>
        <dbReference type="EMBL" id="CAF1436156.1"/>
    </source>
</evidence>
<dbReference type="Proteomes" id="UP000663852">
    <property type="component" value="Unassembled WGS sequence"/>
</dbReference>
<dbReference type="GO" id="GO:0016020">
    <property type="term" value="C:membrane"/>
    <property type="evidence" value="ECO:0007669"/>
    <property type="project" value="GOC"/>
</dbReference>
<dbReference type="EMBL" id="CAJNOR010001416">
    <property type="protein sequence ID" value="CAF1139193.1"/>
    <property type="molecule type" value="Genomic_DNA"/>
</dbReference>
<reference evidence="3" key="1">
    <citation type="submission" date="2021-02" db="EMBL/GenBank/DDBJ databases">
        <authorList>
            <person name="Nowell W R."/>
        </authorList>
    </citation>
    <scope>NUCLEOTIDE SEQUENCE</scope>
</reference>
<evidence type="ECO:0000313" key="5">
    <source>
        <dbReference type="Proteomes" id="UP000663852"/>
    </source>
</evidence>
<evidence type="ECO:0000313" key="4">
    <source>
        <dbReference type="Proteomes" id="UP000663828"/>
    </source>
</evidence>
<evidence type="ECO:0000259" key="1">
    <source>
        <dbReference type="Pfam" id="PF03372"/>
    </source>
</evidence>
<dbReference type="GO" id="GO:0006506">
    <property type="term" value="P:GPI anchor biosynthetic process"/>
    <property type="evidence" value="ECO:0007669"/>
    <property type="project" value="TreeGrafter"/>
</dbReference>
<dbReference type="OrthoDB" id="200415at2759"/>
<dbReference type="AlphaFoldDB" id="A0A815N9C9"/>
<dbReference type="Pfam" id="PF03372">
    <property type="entry name" value="Exo_endo_phos"/>
    <property type="match status" value="1"/>
</dbReference>
<accession>A0A815N9C9</accession>
<dbReference type="Proteomes" id="UP000663828">
    <property type="component" value="Unassembled WGS sequence"/>
</dbReference>
<organism evidence="3 5">
    <name type="scientific">Adineta ricciae</name>
    <name type="common">Rotifer</name>
    <dbReference type="NCBI Taxonomy" id="249248"/>
    <lineage>
        <taxon>Eukaryota</taxon>
        <taxon>Metazoa</taxon>
        <taxon>Spiralia</taxon>
        <taxon>Gnathifera</taxon>
        <taxon>Rotifera</taxon>
        <taxon>Eurotatoria</taxon>
        <taxon>Bdelloidea</taxon>
        <taxon>Adinetida</taxon>
        <taxon>Adinetidae</taxon>
        <taxon>Adineta</taxon>
    </lineage>
</organism>
<dbReference type="GO" id="GO:0003824">
    <property type="term" value="F:catalytic activity"/>
    <property type="evidence" value="ECO:0007669"/>
    <property type="project" value="InterPro"/>
</dbReference>
<dbReference type="Gene3D" id="3.60.10.10">
    <property type="entry name" value="Endonuclease/exonuclease/phosphatase"/>
    <property type="match status" value="1"/>
</dbReference>
<evidence type="ECO:0000313" key="2">
    <source>
        <dbReference type="EMBL" id="CAF1139193.1"/>
    </source>
</evidence>
<dbReference type="InterPro" id="IPR005135">
    <property type="entry name" value="Endo/exonuclease/phosphatase"/>
</dbReference>
<dbReference type="PANTHER" id="PTHR14859:SF0">
    <property type="entry name" value="ENDONUCLEASE_EXONUCLEASE_PHOSPHATASE FAMILY PROTEIN, EXPRESSED"/>
    <property type="match status" value="1"/>
</dbReference>